<dbReference type="PANTHER" id="PTHR43775:SF37">
    <property type="entry name" value="SI:DKEY-61P9.11"/>
    <property type="match status" value="1"/>
</dbReference>
<dbReference type="InterPro" id="IPR014043">
    <property type="entry name" value="Acyl_transferase_dom"/>
</dbReference>
<dbReference type="InterPro" id="IPR001227">
    <property type="entry name" value="Ac_transferase_dom_sf"/>
</dbReference>
<reference evidence="12 13" key="1">
    <citation type="submission" date="2015-11" db="EMBL/GenBank/DDBJ databases">
        <title>Genomic analysis of 38 Legionella species identifies large and diverse effector repertoires.</title>
        <authorList>
            <person name="Burstein D."/>
            <person name="Amaro F."/>
            <person name="Zusman T."/>
            <person name="Lifshitz Z."/>
            <person name="Cohen O."/>
            <person name="Gilbert J.A."/>
            <person name="Pupko T."/>
            <person name="Shuman H.A."/>
            <person name="Segal G."/>
        </authorList>
    </citation>
    <scope>NUCLEOTIDE SEQUENCE [LARGE SCALE GENOMIC DNA]</scope>
    <source>
        <strain evidence="12 13">ATCC 51914</strain>
    </source>
</reference>
<dbReference type="Pfam" id="PF16197">
    <property type="entry name" value="KAsynt_C_assoc"/>
    <property type="match status" value="1"/>
</dbReference>
<dbReference type="InterPro" id="IPR036736">
    <property type="entry name" value="ACP-like_sf"/>
</dbReference>
<dbReference type="FunFam" id="3.40.50.12780:FF:000013">
    <property type="entry name" value="Long-chain-fatty-acid--AMP ligase FadD32"/>
    <property type="match status" value="1"/>
</dbReference>
<dbReference type="Pfam" id="PF08659">
    <property type="entry name" value="KR"/>
    <property type="match status" value="1"/>
</dbReference>
<dbReference type="Pfam" id="PF00109">
    <property type="entry name" value="ketoacyl-synt"/>
    <property type="match status" value="1"/>
</dbReference>
<dbReference type="InterPro" id="IPR020845">
    <property type="entry name" value="AMP-binding_CS"/>
</dbReference>
<dbReference type="Proteomes" id="UP000054729">
    <property type="component" value="Unassembled WGS sequence"/>
</dbReference>
<dbReference type="InterPro" id="IPR040097">
    <property type="entry name" value="FAAL/FAAC"/>
</dbReference>
<dbReference type="Pfam" id="PF00668">
    <property type="entry name" value="Condensation"/>
    <property type="match status" value="2"/>
</dbReference>
<comment type="function">
    <text evidence="9">Involved in production of the polyketide antibiotic thailandamide.</text>
</comment>
<dbReference type="UniPathway" id="UPA00094"/>
<comment type="caution">
    <text evidence="12">The sequence shown here is derived from an EMBL/GenBank/DDBJ whole genome shotgun (WGS) entry which is preliminary data.</text>
</comment>
<dbReference type="InterPro" id="IPR032821">
    <property type="entry name" value="PKS_assoc"/>
</dbReference>
<dbReference type="InterPro" id="IPR014031">
    <property type="entry name" value="Ketoacyl_synth_C"/>
</dbReference>
<evidence type="ECO:0000313" key="12">
    <source>
        <dbReference type="EMBL" id="KTD82465.1"/>
    </source>
</evidence>
<dbReference type="Gene3D" id="3.30.70.3290">
    <property type="match status" value="1"/>
</dbReference>
<dbReference type="OrthoDB" id="9803968at2"/>
<evidence type="ECO:0000256" key="6">
    <source>
        <dbReference type="ARBA" id="ARBA00022679"/>
    </source>
</evidence>
<evidence type="ECO:0000256" key="1">
    <source>
        <dbReference type="ARBA" id="ARBA00005194"/>
    </source>
</evidence>
<dbReference type="SMART" id="SM01294">
    <property type="entry name" value="PKS_PP_betabranch"/>
    <property type="match status" value="1"/>
</dbReference>
<keyword evidence="6" id="KW-0808">Transferase</keyword>
<dbReference type="Pfam" id="PF00698">
    <property type="entry name" value="Acyl_transf_1"/>
    <property type="match status" value="1"/>
</dbReference>
<dbReference type="SUPFAM" id="SSF47336">
    <property type="entry name" value="ACP-like"/>
    <property type="match status" value="2"/>
</dbReference>
<dbReference type="Pfam" id="PF23024">
    <property type="entry name" value="AMP-dom_DIP2-like"/>
    <property type="match status" value="1"/>
</dbReference>
<dbReference type="SUPFAM" id="SSF53901">
    <property type="entry name" value="Thiolase-like"/>
    <property type="match status" value="1"/>
</dbReference>
<proteinExistence type="inferred from homology"/>
<dbReference type="PROSITE" id="PS00455">
    <property type="entry name" value="AMP_BINDING"/>
    <property type="match status" value="1"/>
</dbReference>
<gene>
    <name evidence="12" type="ORF">Lwal_0942</name>
</gene>
<dbReference type="SUPFAM" id="SSF51735">
    <property type="entry name" value="NAD(P)-binding Rossmann-fold domains"/>
    <property type="match status" value="1"/>
</dbReference>
<comment type="similarity">
    <text evidence="2">Belongs to the ATP-dependent AMP-binding enzyme family.</text>
</comment>
<dbReference type="SMART" id="SM00823">
    <property type="entry name" value="PKS_PP"/>
    <property type="match status" value="2"/>
</dbReference>
<dbReference type="Gene3D" id="3.30.559.10">
    <property type="entry name" value="Chloramphenicol acetyltransferase-like domain"/>
    <property type="match status" value="2"/>
</dbReference>
<dbReference type="GO" id="GO:0004312">
    <property type="term" value="F:fatty acid synthase activity"/>
    <property type="evidence" value="ECO:0007669"/>
    <property type="project" value="TreeGrafter"/>
</dbReference>
<dbReference type="PROSITE" id="PS52004">
    <property type="entry name" value="KS3_2"/>
    <property type="match status" value="1"/>
</dbReference>
<dbReference type="Gene3D" id="3.40.50.720">
    <property type="entry name" value="NAD(P)-binding Rossmann-like Domain"/>
    <property type="match status" value="1"/>
</dbReference>
<dbReference type="SUPFAM" id="SSF55048">
    <property type="entry name" value="Probable ACP-binding domain of malonyl-CoA ACP transacylase"/>
    <property type="match status" value="1"/>
</dbReference>
<dbReference type="InterPro" id="IPR023213">
    <property type="entry name" value="CAT-like_dom_sf"/>
</dbReference>
<keyword evidence="4" id="KW-0596">Phosphopantetheine</keyword>
<keyword evidence="13" id="KW-1185">Reference proteome</keyword>
<dbReference type="Gene3D" id="3.40.47.10">
    <property type="match status" value="1"/>
</dbReference>
<dbReference type="PROSITE" id="PS00606">
    <property type="entry name" value="KS3_1"/>
    <property type="match status" value="1"/>
</dbReference>
<dbReference type="InterPro" id="IPR013968">
    <property type="entry name" value="PKS_KR"/>
</dbReference>
<dbReference type="InterPro" id="IPR025110">
    <property type="entry name" value="AMP-bd_C"/>
</dbReference>
<dbReference type="InterPro" id="IPR016035">
    <property type="entry name" value="Acyl_Trfase/lysoPLipase"/>
</dbReference>
<dbReference type="InterPro" id="IPR016036">
    <property type="entry name" value="Malonyl_transacylase_ACP-bd"/>
</dbReference>
<name>A0A0W1AMC1_9GAMM</name>
<dbReference type="Gene3D" id="3.30.559.30">
    <property type="entry name" value="Nonribosomal peptide synthetase, condensation domain"/>
    <property type="match status" value="2"/>
</dbReference>
<evidence type="ECO:0000259" key="10">
    <source>
        <dbReference type="PROSITE" id="PS50075"/>
    </source>
</evidence>
<organism evidence="12 13">
    <name type="scientific">Legionella waltersii</name>
    <dbReference type="NCBI Taxonomy" id="66969"/>
    <lineage>
        <taxon>Bacteria</taxon>
        <taxon>Pseudomonadati</taxon>
        <taxon>Pseudomonadota</taxon>
        <taxon>Gammaproteobacteria</taxon>
        <taxon>Legionellales</taxon>
        <taxon>Legionellaceae</taxon>
        <taxon>Legionella</taxon>
    </lineage>
</organism>
<dbReference type="InterPro" id="IPR009081">
    <property type="entry name" value="PP-bd_ACP"/>
</dbReference>
<dbReference type="Gene3D" id="3.40.50.12780">
    <property type="entry name" value="N-terminal domain of ligase-like"/>
    <property type="match status" value="1"/>
</dbReference>
<dbReference type="SMART" id="SM00822">
    <property type="entry name" value="PKS_KR"/>
    <property type="match status" value="1"/>
</dbReference>
<dbReference type="GO" id="GO:0005886">
    <property type="term" value="C:plasma membrane"/>
    <property type="evidence" value="ECO:0007669"/>
    <property type="project" value="TreeGrafter"/>
</dbReference>
<dbReference type="RefSeq" id="WP_058479740.1">
    <property type="nucleotide sequence ID" value="NZ_CAAAIQ010000035.1"/>
</dbReference>
<keyword evidence="7" id="KW-0276">Fatty acid metabolism</keyword>
<dbReference type="InterPro" id="IPR036291">
    <property type="entry name" value="NAD(P)-bd_dom_sf"/>
</dbReference>
<evidence type="ECO:0000256" key="8">
    <source>
        <dbReference type="ARBA" id="ARBA00023098"/>
    </source>
</evidence>
<dbReference type="GO" id="GO:0006633">
    <property type="term" value="P:fatty acid biosynthetic process"/>
    <property type="evidence" value="ECO:0007669"/>
    <property type="project" value="UniProtKB-UniPathway"/>
</dbReference>
<dbReference type="SUPFAM" id="SSF52151">
    <property type="entry name" value="FabD/lysophospholipase-like"/>
    <property type="match status" value="1"/>
</dbReference>
<dbReference type="STRING" id="66969.Lwal_0942"/>
<evidence type="ECO:0000256" key="3">
    <source>
        <dbReference type="ARBA" id="ARBA00006484"/>
    </source>
</evidence>
<dbReference type="InterPro" id="IPR042099">
    <property type="entry name" value="ANL_N_sf"/>
</dbReference>
<dbReference type="InterPro" id="IPR018201">
    <property type="entry name" value="Ketoacyl_synth_AS"/>
</dbReference>
<dbReference type="Pfam" id="PF00501">
    <property type="entry name" value="AMP-binding"/>
    <property type="match status" value="1"/>
</dbReference>
<evidence type="ECO:0000313" key="13">
    <source>
        <dbReference type="Proteomes" id="UP000054729"/>
    </source>
</evidence>
<dbReference type="CDD" id="cd05274">
    <property type="entry name" value="KR_FAS_SDR_x"/>
    <property type="match status" value="1"/>
</dbReference>
<dbReference type="InterPro" id="IPR020841">
    <property type="entry name" value="PKS_Beta-ketoAc_synthase_dom"/>
</dbReference>
<dbReference type="SUPFAM" id="SSF52777">
    <property type="entry name" value="CoA-dependent acyltransferases"/>
    <property type="match status" value="4"/>
</dbReference>
<evidence type="ECO:0000256" key="5">
    <source>
        <dbReference type="ARBA" id="ARBA00022553"/>
    </source>
</evidence>
<evidence type="ECO:0000259" key="11">
    <source>
        <dbReference type="PROSITE" id="PS52004"/>
    </source>
</evidence>
<dbReference type="Gene3D" id="1.10.1200.10">
    <property type="entry name" value="ACP-like"/>
    <property type="match status" value="2"/>
</dbReference>
<dbReference type="PATRIC" id="fig|66969.6.peg.1021"/>
<evidence type="ECO:0000256" key="9">
    <source>
        <dbReference type="ARBA" id="ARBA00054155"/>
    </source>
</evidence>
<dbReference type="GO" id="GO:0004315">
    <property type="term" value="F:3-oxoacyl-[acyl-carrier-protein] synthase activity"/>
    <property type="evidence" value="ECO:0007669"/>
    <property type="project" value="InterPro"/>
</dbReference>
<dbReference type="InterPro" id="IPR001242">
    <property type="entry name" value="Condensation_dom"/>
</dbReference>
<dbReference type="InterPro" id="IPR045851">
    <property type="entry name" value="AMP-bd_C_sf"/>
</dbReference>
<dbReference type="InterPro" id="IPR057326">
    <property type="entry name" value="KR_dom"/>
</dbReference>
<dbReference type="GO" id="GO:0031177">
    <property type="term" value="F:phosphopantetheine binding"/>
    <property type="evidence" value="ECO:0007669"/>
    <property type="project" value="InterPro"/>
</dbReference>
<comment type="pathway">
    <text evidence="1">Lipid metabolism; fatty acid biosynthesis.</text>
</comment>
<dbReference type="Gene3D" id="3.30.300.30">
    <property type="match status" value="1"/>
</dbReference>
<keyword evidence="5" id="KW-0597">Phosphoprotein</keyword>
<dbReference type="InterPro" id="IPR014030">
    <property type="entry name" value="Ketoacyl_synth_N"/>
</dbReference>
<dbReference type="Pfam" id="PF00550">
    <property type="entry name" value="PP-binding"/>
    <property type="match status" value="2"/>
</dbReference>
<feature type="domain" description="Carrier" evidence="10">
    <location>
        <begin position="1997"/>
        <end position="2072"/>
    </location>
</feature>
<dbReference type="InterPro" id="IPR020806">
    <property type="entry name" value="PKS_PP-bd"/>
</dbReference>
<dbReference type="PANTHER" id="PTHR43775">
    <property type="entry name" value="FATTY ACID SYNTHASE"/>
    <property type="match status" value="1"/>
</dbReference>
<dbReference type="EMBL" id="LNZB01000015">
    <property type="protein sequence ID" value="KTD82465.1"/>
    <property type="molecule type" value="Genomic_DNA"/>
</dbReference>
<dbReference type="Pfam" id="PF02801">
    <property type="entry name" value="Ketoacyl-synt_C"/>
    <property type="match status" value="1"/>
</dbReference>
<feature type="domain" description="Ketosynthase family 3 (KS3)" evidence="11">
    <location>
        <begin position="681"/>
        <end position="1107"/>
    </location>
</feature>
<dbReference type="Gene3D" id="3.40.366.10">
    <property type="entry name" value="Malonyl-Coenzyme A Acyl Carrier Protein, domain 2"/>
    <property type="match status" value="1"/>
</dbReference>
<dbReference type="CDD" id="cd05931">
    <property type="entry name" value="FAAL"/>
    <property type="match status" value="1"/>
</dbReference>
<dbReference type="InterPro" id="IPR000873">
    <property type="entry name" value="AMP-dep_synth/lig_dom"/>
</dbReference>
<dbReference type="GO" id="GO:0071770">
    <property type="term" value="P:DIM/DIP cell wall layer assembly"/>
    <property type="evidence" value="ECO:0007669"/>
    <property type="project" value="TreeGrafter"/>
</dbReference>
<dbReference type="SMART" id="SM00827">
    <property type="entry name" value="PKS_AT"/>
    <property type="match status" value="1"/>
</dbReference>
<dbReference type="InterPro" id="IPR050091">
    <property type="entry name" value="PKS_NRPS_Biosynth_Enz"/>
</dbReference>
<dbReference type="GO" id="GO:0005737">
    <property type="term" value="C:cytoplasm"/>
    <property type="evidence" value="ECO:0007669"/>
    <property type="project" value="TreeGrafter"/>
</dbReference>
<evidence type="ECO:0000256" key="2">
    <source>
        <dbReference type="ARBA" id="ARBA00006432"/>
    </source>
</evidence>
<keyword evidence="8" id="KW-0443">Lipid metabolism</keyword>
<dbReference type="InterPro" id="IPR016039">
    <property type="entry name" value="Thiolase-like"/>
</dbReference>
<protein>
    <submittedName>
        <fullName evidence="12">Polyketide synthase module</fullName>
    </submittedName>
</protein>
<dbReference type="CDD" id="cd00833">
    <property type="entry name" value="PKS"/>
    <property type="match status" value="1"/>
</dbReference>
<comment type="similarity">
    <text evidence="3">Belongs to the short-chain dehydrogenases/reductases (SDR) family.</text>
</comment>
<feature type="domain" description="Carrier" evidence="10">
    <location>
        <begin position="592"/>
        <end position="669"/>
    </location>
</feature>
<evidence type="ECO:0000256" key="7">
    <source>
        <dbReference type="ARBA" id="ARBA00022832"/>
    </source>
</evidence>
<accession>A0A0W1AMC1</accession>
<dbReference type="FunFam" id="3.40.47.10:FF:000019">
    <property type="entry name" value="Polyketide synthase type I"/>
    <property type="match status" value="1"/>
</dbReference>
<evidence type="ECO:0000256" key="4">
    <source>
        <dbReference type="ARBA" id="ARBA00022450"/>
    </source>
</evidence>
<dbReference type="PROSITE" id="PS50075">
    <property type="entry name" value="CARRIER"/>
    <property type="match status" value="2"/>
</dbReference>
<dbReference type="SMART" id="SM00825">
    <property type="entry name" value="PKS_KS"/>
    <property type="match status" value="1"/>
</dbReference>
<dbReference type="SUPFAM" id="SSF56801">
    <property type="entry name" value="Acetyl-CoA synthetase-like"/>
    <property type="match status" value="1"/>
</dbReference>
<sequence>MNSENNLLNMVFHFAHTQPQKMALKFLESDYQSSQELSYQQLGDKVLSLAKKLVALQVQENQTMQKPILLLFDSSINYIVSFLAVLHSGNIAVTAYPPRQVRHLQRLFKIITDSSAQLILTTSAVKSYCDENQFEFPEGSTLICVDRLEQKPSDLSITLPEVCSDHIAFLQYTSGSTGLPKGVVVTHKNICANLDLLEKYLGHESVSICVSWLPIFHDMGLIGNTLLPLYTGGTCVFMAPFTFLKRPFFWLETMSKEQGTYSMAPNFSYDLALKALISKKSSVKLDFSHLRCAVNGAEPIKPETIRHFEHTLAAYNLKKGTMRPGYGMAETTLCISVEMDKERIFQIDKNDLEKGIVTKIKNSKSGASAELVSCGSVPDEYLARIVDPNSLQVLPANTVGELWVQGDSVASGYYKNPEKTKEIFGAFTADTHEGPFIRTGDLAFLDDNGRLTICGRVKDLIIINGRNIYPQDIEAVCYQSDRALMPHCAAAFSITQDSGEACVLVAEVRAALGDTKYRGIIANIKKAVLEATDVGLSDIVLIPPQRILKTSSGKIQRNACKQAYLNDEFEQLARMRQQAEHIENTPVIHTDEIENKLVHWLKEWIATQTDTPFEAIEVDGVFSEYGLTSIQLVTMMSDLEKIVEQTLDPWLAWEFPNIHSLCAHLTQHQATNRHDVESKDYEPIAIIGMDCRLPGKNYQDINGIDAFWQSLLKEEDSIEPIPQSHWDNRLYFDVKPDTKGKMYSAKGGFLNDVKRFDAKFFNISPREAEYLDPQQRLALSTTWHALEDAGLVESELKDTHTGIYLGISTHDYDQLIQKQVPLTELGTYQATGTSFATSAGRIAYFLGTNGPCMAIDTACSSSLVCIHQASRALQAGDCELAIAGGVNLILSPESSIIFCKSGMLSPHNLCSTFDISADGYVRSEGCGIVVLKKLSDALRDGNRIHAVIYGSAVNQDGASNGLTAPNLAAQVDVINTALNLAHLEPEQITHVEAHGTGTELGDPIEWEGIRRSYAQERTNPLYVSSVKTRIGHLEAAAGVAGFIKTVLTIKYGQIPAHLNLHQLNPKLHLHDAMSIPIHCMPWEHEERYAGISAFGFSGTNAHIILGNTPMMEPKKEQINRPEHLWVVSAKDPIILQQYLQNYRIYGEQNSTIHFPSLCHQSLTQRTHFPYRAFISAKDESSWLSALQQEQWHEGSIAKSNQLAWLFTGQGCLLPNVATSLYQTIPEFAAVLEQCCTIAQNWLPYNLRAMLLNTPGDVDINNTLYAQPTLFVYEYSLAQWYLHLGLKPNLLLGHSLGEYVAACIAGILSLHDALYLVCKRALLISSLPVSGGMLAINASAPEVEQLISRFDDLVISLKNGPEQTVVSGTDAAILACQNYCNEHEIRCKKVATSHAFHSPLMKPIVDEFAKLATEVTYHPAKMAVVSNVTGELLKDGQVSTEYWCSHMLQTVEFLQGIHTLVAHGVELCQEIGPKPILVAQAQMVHDFLILPSVSEPENPWPGIMETLGTLYLRGVDIKWRQLDKHASFVHEELLKYPFGGKEYWLPKTENHSPQNTEVWKTYLYREQWLQVEPHLPLISLKDEHVLLSGTTMVEPNALFLCKSINVLSAEKVVDRSHQNFLQKAGWVVYFCQSRPEQIISETTSFTHFVQYLMHYYPDKPVLLLAEKDSLVAPSLLALLKSVKQEYPLWPVHYLEFNLSDVDNNPMQFIGSKDERYWVLRKEQEVFYRQDINPIEAEHIDGERPISADYSCLVTGAGGDVGQALIESLSALGARYIIAIGRKEQEPTWNDEIAQQQIKGTKIKYYSCNIADYAALLQLLETLEEFPPIGMIVHAAGLAHDKPWKETTKEDIQEILGAKAIGAWNLHQATLNHPLYAFITISSLCAVLGNQGQAAYATANAFLHTLSSYRHQKSLPAQSLILGPVKNTGLFKRNEQQLTAYLAEKGITPLLRSELQLIFQQQINEPNLIVNNFSKITSLIVTPIASFPDYSANALDNKSCTAEKILQIVEEVLKLSSGELSITDNWFEFGMDSIMATQLIYKINHKYPNTRISAPDVFNHASAQELALKLNEQSRNSEPDKGVAQTPVYQSRRTFPLSLQQQEIWNFIQNSPQSLAYQIPMELAITGKLSIDKLQQALSFVLMRHDILRCSFHEIVHQVNQHVHNECSLTLELFDKYDEQQVTDFFNMPFNLSKAPLLRTCLIQDGQDHYRWLLVFHHLICDGYTATSFIKEVIAHYENEQFEDEIINYSDYVSWQWDQVLNRFDGEIETFWSQQLQGISIGVPLAMETQLPQEAGVIRANITLKDLNSSLELIEQNKLSLSNYILANLFTMLFDKFKQEKQGIIVFFSGRENSDFATVFGDTSNDVLLVGAHDAYIFSLAQQLQQQIFSLHEKQYFHIPVFKELGLAAPMISFDFQRNSDLNINTQLQIKALKSGNIQNYLWGDEPRLLSFKVLLKAQSLELSLKYRRDRIDEPLAHSLLDAWVDTLKIQEQNNTHFVKEKPLALYDASVMQSNLWPLFKGHPDGAPYYVPVFKEVSGVLDIERLNQAINKVISDTPALQVFFIEENGALKWNFNPNVSTEVRVINDKHLYETVGGLLVDPIDITQAPLFRCYLVHCEDHEKSILLIRFHHLIADGVGAELFFKKLEDVYLEKKTSSELYIQKNNYLHDHHQEAMRYEINKAEYHRYYSEINQQLETRYFNKPPQTINYVGGVVYQLLPHEDSERVHAFCRRHSISLYIFYFHLFCLTLAAVNKHNKIYISMVKSNRGRLNDPEMIGYYADSVPFLFEAKSNSNSTQALKNTQMQVLQLIERFPHPLRSEDAAHSEYIQPQFIFNQYNLEPSRGLLSCADYLIESLIKLSGNKVGLWNYNRPEQFNLLVRSSHLNHMMGLVYDQSLSTEAEAELLLQYFREKILSFL</sequence>